<sequence length="266" mass="31248">MKNLSAYREDLLFRELTESTIRKYLKDVQDFLEFTDGAEVSMELLIQYKRELLDNFKLSTVNNKVTIVNNYLKFCGLDLKLKQERQQRKTSLDNVITEGEFWKLIGTAENLKKIRLKYIMLTLYYTGMRVSELEFLTVESLKNGYMDVKSKGKHRYIPLSENLVEDLKYYVNSTGISSGTIFRTSNGHPIDRSNIFRQLKEIAKFAGVSECKVYPHSFRHLFAKQWLRHNNQNVLELANILGHSSLETTRIYTTLSIEEQRETIRF</sequence>
<dbReference type="InterPro" id="IPR050090">
    <property type="entry name" value="Tyrosine_recombinase_XerCD"/>
</dbReference>
<reference evidence="6 7" key="1">
    <citation type="submission" date="2016-09" db="EMBL/GenBank/DDBJ databases">
        <title>Genome sequence of Eubacterium angustum.</title>
        <authorList>
            <person name="Poehlein A."/>
            <person name="Daniel R."/>
        </authorList>
    </citation>
    <scope>NUCLEOTIDE SEQUENCE [LARGE SCALE GENOMIC DNA]</scope>
    <source>
        <strain evidence="6 7">DSM 1989</strain>
    </source>
</reference>
<dbReference type="Gene3D" id="1.10.150.130">
    <property type="match status" value="1"/>
</dbReference>
<dbReference type="PANTHER" id="PTHR30349">
    <property type="entry name" value="PHAGE INTEGRASE-RELATED"/>
    <property type="match status" value="1"/>
</dbReference>
<proteinExistence type="predicted"/>
<dbReference type="GO" id="GO:0003677">
    <property type="term" value="F:DNA binding"/>
    <property type="evidence" value="ECO:0007669"/>
    <property type="project" value="UniProtKB-UniRule"/>
</dbReference>
<evidence type="ECO:0000259" key="4">
    <source>
        <dbReference type="PROSITE" id="PS51898"/>
    </source>
</evidence>
<accession>A0A1S1V494</accession>
<dbReference type="STRING" id="39480.EUAN_24020"/>
<dbReference type="InterPro" id="IPR011010">
    <property type="entry name" value="DNA_brk_join_enz"/>
</dbReference>
<dbReference type="AlphaFoldDB" id="A0A1S1V494"/>
<keyword evidence="2" id="KW-0233">DNA recombination</keyword>
<evidence type="ECO:0000256" key="2">
    <source>
        <dbReference type="ARBA" id="ARBA00023172"/>
    </source>
</evidence>
<evidence type="ECO:0000256" key="3">
    <source>
        <dbReference type="PROSITE-ProRule" id="PRU01248"/>
    </source>
</evidence>
<keyword evidence="1 3" id="KW-0238">DNA-binding</keyword>
<comment type="caution">
    <text evidence="6">The sequence shown here is derived from an EMBL/GenBank/DDBJ whole genome shotgun (WGS) entry which is preliminary data.</text>
</comment>
<dbReference type="EMBL" id="MKIE01000020">
    <property type="protein sequence ID" value="OHW61245.1"/>
    <property type="molecule type" value="Genomic_DNA"/>
</dbReference>
<dbReference type="InterPro" id="IPR044068">
    <property type="entry name" value="CB"/>
</dbReference>
<dbReference type="Gene3D" id="1.10.443.10">
    <property type="entry name" value="Intergrase catalytic core"/>
    <property type="match status" value="1"/>
</dbReference>
<dbReference type="InterPro" id="IPR010998">
    <property type="entry name" value="Integrase_recombinase_N"/>
</dbReference>
<dbReference type="PANTHER" id="PTHR30349:SF89">
    <property type="entry name" value="INTEGRASE_RECOMBINASE"/>
    <property type="match status" value="1"/>
</dbReference>
<evidence type="ECO:0000313" key="7">
    <source>
        <dbReference type="Proteomes" id="UP000180254"/>
    </source>
</evidence>
<gene>
    <name evidence="6" type="primary">xerD_8</name>
    <name evidence="6" type="ORF">EUAN_24020</name>
</gene>
<evidence type="ECO:0000256" key="1">
    <source>
        <dbReference type="ARBA" id="ARBA00023125"/>
    </source>
</evidence>
<organism evidence="6 7">
    <name type="scientific">Andreesenia angusta</name>
    <dbReference type="NCBI Taxonomy" id="39480"/>
    <lineage>
        <taxon>Bacteria</taxon>
        <taxon>Bacillati</taxon>
        <taxon>Bacillota</taxon>
        <taxon>Tissierellia</taxon>
        <taxon>Tissierellales</taxon>
        <taxon>Gottschalkiaceae</taxon>
        <taxon>Andreesenia</taxon>
    </lineage>
</organism>
<dbReference type="RefSeq" id="WP_169817394.1">
    <property type="nucleotide sequence ID" value="NZ_MKIE01000020.1"/>
</dbReference>
<evidence type="ECO:0000259" key="5">
    <source>
        <dbReference type="PROSITE" id="PS51900"/>
    </source>
</evidence>
<keyword evidence="7" id="KW-1185">Reference proteome</keyword>
<dbReference type="PROSITE" id="PS51898">
    <property type="entry name" value="TYR_RECOMBINASE"/>
    <property type="match status" value="1"/>
</dbReference>
<dbReference type="SUPFAM" id="SSF56349">
    <property type="entry name" value="DNA breaking-rejoining enzymes"/>
    <property type="match status" value="1"/>
</dbReference>
<dbReference type="PROSITE" id="PS51900">
    <property type="entry name" value="CB"/>
    <property type="match status" value="1"/>
</dbReference>
<feature type="domain" description="Tyr recombinase" evidence="4">
    <location>
        <begin position="91"/>
        <end position="265"/>
    </location>
</feature>
<evidence type="ECO:0000313" key="6">
    <source>
        <dbReference type="EMBL" id="OHW61245.1"/>
    </source>
</evidence>
<dbReference type="InterPro" id="IPR013762">
    <property type="entry name" value="Integrase-like_cat_sf"/>
</dbReference>
<dbReference type="Proteomes" id="UP000180254">
    <property type="component" value="Unassembled WGS sequence"/>
</dbReference>
<dbReference type="Pfam" id="PF00589">
    <property type="entry name" value="Phage_integrase"/>
    <property type="match status" value="1"/>
</dbReference>
<dbReference type="InterPro" id="IPR002104">
    <property type="entry name" value="Integrase_catalytic"/>
</dbReference>
<protein>
    <submittedName>
        <fullName evidence="6">Tyrosine recombinase XerD</fullName>
    </submittedName>
</protein>
<dbReference type="GO" id="GO:0015074">
    <property type="term" value="P:DNA integration"/>
    <property type="evidence" value="ECO:0007669"/>
    <property type="project" value="InterPro"/>
</dbReference>
<feature type="domain" description="Core-binding (CB)" evidence="5">
    <location>
        <begin position="1"/>
        <end position="76"/>
    </location>
</feature>
<name>A0A1S1V494_9FIRM</name>
<dbReference type="GO" id="GO:0006310">
    <property type="term" value="P:DNA recombination"/>
    <property type="evidence" value="ECO:0007669"/>
    <property type="project" value="UniProtKB-KW"/>
</dbReference>